<feature type="domain" description="HTH cro/C1-type" evidence="4">
    <location>
        <begin position="11"/>
        <end position="65"/>
    </location>
</feature>
<evidence type="ECO:0000313" key="6">
    <source>
        <dbReference type="Proteomes" id="UP000664360"/>
    </source>
</evidence>
<name>A0ABZ2SVD3_9ENTE</name>
<dbReference type="CDD" id="cd00093">
    <property type="entry name" value="HTH_XRE"/>
    <property type="match status" value="1"/>
</dbReference>
<reference evidence="5 6" key="1">
    <citation type="submission" date="2021-03" db="EMBL/GenBank/DDBJ databases">
        <authorList>
            <person name="Gilmore M.S."/>
            <person name="Schwartzman J."/>
            <person name="Van Tyne D."/>
            <person name="Martin M."/>
            <person name="Earl A.M."/>
            <person name="Manson A.L."/>
            <person name="Straub T."/>
            <person name="Salamzade R."/>
            <person name="Saavedra J."/>
            <person name="Lebreton F."/>
            <person name="Prichula J."/>
            <person name="Schaufler K."/>
            <person name="Gaca A."/>
            <person name="Sgardioli B."/>
            <person name="Wagenaar J."/>
            <person name="Strong T."/>
        </authorList>
    </citation>
    <scope>NUCLEOTIDE SEQUENCE [LARGE SCALE GENOMIC DNA]</scope>
    <source>
        <strain evidence="5 6">DIV1094</strain>
    </source>
</reference>
<dbReference type="EMBL" id="CP147250">
    <property type="protein sequence ID" value="WYJ79572.1"/>
    <property type="molecule type" value="Genomic_DNA"/>
</dbReference>
<dbReference type="PANTHER" id="PTHR40661:SF1">
    <property type="entry name" value="HTH CRO_C1-TYPE DOMAIN-CONTAINING PROTEIN"/>
    <property type="match status" value="1"/>
</dbReference>
<dbReference type="Gene3D" id="1.10.260.40">
    <property type="entry name" value="lambda repressor-like DNA-binding domains"/>
    <property type="match status" value="1"/>
</dbReference>
<dbReference type="Pfam" id="PF01381">
    <property type="entry name" value="HTH_3"/>
    <property type="match status" value="1"/>
</dbReference>
<keyword evidence="6" id="KW-1185">Reference proteome</keyword>
<keyword evidence="1" id="KW-0805">Transcription regulation</keyword>
<dbReference type="PANTHER" id="PTHR40661">
    <property type="match status" value="1"/>
</dbReference>
<proteinExistence type="predicted"/>
<keyword evidence="2" id="KW-0238">DNA-binding</keyword>
<reference evidence="5 6" key="2">
    <citation type="submission" date="2024-03" db="EMBL/GenBank/DDBJ databases">
        <title>The Genome Sequence of Enterococcus sp. DIV1094.</title>
        <authorList>
            <consortium name="The Broad Institute Genomics Platform"/>
            <consortium name="The Broad Institute Microbial Omics Core"/>
            <consortium name="The Broad Institute Genomic Center for Infectious Diseases"/>
            <person name="Earl A."/>
            <person name="Manson A."/>
            <person name="Gilmore M."/>
            <person name="Schwartman J."/>
            <person name="Shea T."/>
            <person name="Abouelleil A."/>
            <person name="Cao P."/>
            <person name="Chapman S."/>
            <person name="Cusick C."/>
            <person name="Young S."/>
            <person name="Neafsey D."/>
            <person name="Nusbaum C."/>
            <person name="Birren B."/>
        </authorList>
    </citation>
    <scope>NUCLEOTIDE SEQUENCE [LARGE SCALE GENOMIC DNA]</scope>
    <source>
        <strain evidence="5 6">DIV1094</strain>
    </source>
</reference>
<dbReference type="SUPFAM" id="SSF51306">
    <property type="entry name" value="LexA/Signal peptidase"/>
    <property type="match status" value="1"/>
</dbReference>
<dbReference type="Gene3D" id="2.10.109.10">
    <property type="entry name" value="Umud Fragment, subunit A"/>
    <property type="match status" value="1"/>
</dbReference>
<sequence length="253" mass="28867">MDLSKYIGGKIKFYRELNNLTQDDLAEELNTTRQSISRYENGDRKANQDVLFELADLFNISINKFFPEIKLVPPLETVIDKTTSIMRKLDDERQKLVYKCAEKQLAEQTKPAQQSPKITDIQSYKDEKKRAAEGYGAVSAGTGEFLFGVERAETVYLPESDFPDEPFDYVLKINGDSMLPTYKDGEYIFVKSFSNGGHVRSGMLAIVLYESEVYFKKVYLKDECITLVSLNKEYADIVVTDPEHFKVLGKVVS</sequence>
<dbReference type="InterPro" id="IPR010982">
    <property type="entry name" value="Lambda_DNA-bd_dom_sf"/>
</dbReference>
<dbReference type="InterPro" id="IPR036286">
    <property type="entry name" value="LexA/Signal_pep-like_sf"/>
</dbReference>
<dbReference type="SUPFAM" id="SSF47413">
    <property type="entry name" value="lambda repressor-like DNA-binding domains"/>
    <property type="match status" value="1"/>
</dbReference>
<dbReference type="RefSeq" id="WP_206857596.1">
    <property type="nucleotide sequence ID" value="NZ_CP147250.1"/>
</dbReference>
<organism evidence="5 6">
    <name type="scientific">Candidatus Enterococcus mangumiae</name>
    <dbReference type="NCBI Taxonomy" id="2230878"/>
    <lineage>
        <taxon>Bacteria</taxon>
        <taxon>Bacillati</taxon>
        <taxon>Bacillota</taxon>
        <taxon>Bacilli</taxon>
        <taxon>Lactobacillales</taxon>
        <taxon>Enterococcaceae</taxon>
        <taxon>Enterococcus</taxon>
    </lineage>
</organism>
<evidence type="ECO:0000256" key="3">
    <source>
        <dbReference type="ARBA" id="ARBA00023163"/>
    </source>
</evidence>
<dbReference type="InterPro" id="IPR001387">
    <property type="entry name" value="Cro/C1-type_HTH"/>
</dbReference>
<dbReference type="PROSITE" id="PS50943">
    <property type="entry name" value="HTH_CROC1"/>
    <property type="match status" value="1"/>
</dbReference>
<gene>
    <name evidence="5" type="ORF">DOK79_001112</name>
</gene>
<dbReference type="InterPro" id="IPR039418">
    <property type="entry name" value="LexA-like"/>
</dbReference>
<protein>
    <recommendedName>
        <fullName evidence="4">HTH cro/C1-type domain-containing protein</fullName>
    </recommendedName>
</protein>
<dbReference type="Pfam" id="PF00717">
    <property type="entry name" value="Peptidase_S24"/>
    <property type="match status" value="1"/>
</dbReference>
<dbReference type="SMART" id="SM00530">
    <property type="entry name" value="HTH_XRE"/>
    <property type="match status" value="1"/>
</dbReference>
<dbReference type="Proteomes" id="UP000664360">
    <property type="component" value="Chromosome"/>
</dbReference>
<accession>A0ABZ2SVD3</accession>
<keyword evidence="3" id="KW-0804">Transcription</keyword>
<evidence type="ECO:0000259" key="4">
    <source>
        <dbReference type="PROSITE" id="PS50943"/>
    </source>
</evidence>
<evidence type="ECO:0000313" key="5">
    <source>
        <dbReference type="EMBL" id="WYJ79572.1"/>
    </source>
</evidence>
<evidence type="ECO:0000256" key="2">
    <source>
        <dbReference type="ARBA" id="ARBA00023125"/>
    </source>
</evidence>
<dbReference type="CDD" id="cd06529">
    <property type="entry name" value="S24_LexA-like"/>
    <property type="match status" value="1"/>
</dbReference>
<dbReference type="InterPro" id="IPR015927">
    <property type="entry name" value="Peptidase_S24_S26A/B/C"/>
</dbReference>
<evidence type="ECO:0000256" key="1">
    <source>
        <dbReference type="ARBA" id="ARBA00023015"/>
    </source>
</evidence>